<evidence type="ECO:0000256" key="6">
    <source>
        <dbReference type="SAM" id="MobiDB-lite"/>
    </source>
</evidence>
<keyword evidence="9" id="KW-1185">Reference proteome</keyword>
<comment type="cofactor">
    <cofactor evidence="1">
        <name>FAD</name>
        <dbReference type="ChEBI" id="CHEBI:57692"/>
    </cofactor>
</comment>
<evidence type="ECO:0000313" key="8">
    <source>
        <dbReference type="EMBL" id="MTD15094.1"/>
    </source>
</evidence>
<protein>
    <submittedName>
        <fullName evidence="8">FAD-binding protein</fullName>
    </submittedName>
</protein>
<keyword evidence="4" id="KW-0274">FAD</keyword>
<evidence type="ECO:0000313" key="9">
    <source>
        <dbReference type="Proteomes" id="UP000460221"/>
    </source>
</evidence>
<feature type="region of interest" description="Disordered" evidence="6">
    <location>
        <begin position="453"/>
        <end position="476"/>
    </location>
</feature>
<dbReference type="PANTHER" id="PTHR42973">
    <property type="entry name" value="BINDING OXIDOREDUCTASE, PUTATIVE (AFU_ORTHOLOGUE AFUA_1G17690)-RELATED"/>
    <property type="match status" value="1"/>
</dbReference>
<comment type="caution">
    <text evidence="8">The sequence shown here is derived from an EMBL/GenBank/DDBJ whole genome shotgun (WGS) entry which is preliminary data.</text>
</comment>
<dbReference type="GO" id="GO:0071949">
    <property type="term" value="F:FAD binding"/>
    <property type="evidence" value="ECO:0007669"/>
    <property type="project" value="InterPro"/>
</dbReference>
<dbReference type="AlphaFoldDB" id="A0A7K1FQP0"/>
<name>A0A7K1FQP0_9ACTN</name>
<evidence type="ECO:0000259" key="7">
    <source>
        <dbReference type="PROSITE" id="PS51387"/>
    </source>
</evidence>
<dbReference type="PANTHER" id="PTHR42973:SF39">
    <property type="entry name" value="FAD-BINDING PCMH-TYPE DOMAIN-CONTAINING PROTEIN"/>
    <property type="match status" value="1"/>
</dbReference>
<dbReference type="InterPro" id="IPR050416">
    <property type="entry name" value="FAD-linked_Oxidoreductase"/>
</dbReference>
<dbReference type="Pfam" id="PF01565">
    <property type="entry name" value="FAD_binding_4"/>
    <property type="match status" value="1"/>
</dbReference>
<dbReference type="SUPFAM" id="SSF56176">
    <property type="entry name" value="FAD-binding/transporter-associated domain-like"/>
    <property type="match status" value="1"/>
</dbReference>
<dbReference type="EMBL" id="WLYK01000005">
    <property type="protein sequence ID" value="MTD15094.1"/>
    <property type="molecule type" value="Genomic_DNA"/>
</dbReference>
<accession>A0A7K1FQP0</accession>
<reference evidence="8 9" key="1">
    <citation type="submission" date="2019-11" db="EMBL/GenBank/DDBJ databases">
        <authorList>
            <person name="Jiang L.-Q."/>
        </authorList>
    </citation>
    <scope>NUCLEOTIDE SEQUENCE [LARGE SCALE GENOMIC DNA]</scope>
    <source>
        <strain evidence="8 9">YIM 132087</strain>
    </source>
</reference>
<comment type="similarity">
    <text evidence="2">Belongs to the oxygen-dependent FAD-linked oxidoreductase family.</text>
</comment>
<keyword evidence="3" id="KW-0285">Flavoprotein</keyword>
<dbReference type="PROSITE" id="PS51387">
    <property type="entry name" value="FAD_PCMH"/>
    <property type="match status" value="1"/>
</dbReference>
<dbReference type="InterPro" id="IPR016166">
    <property type="entry name" value="FAD-bd_PCMH"/>
</dbReference>
<dbReference type="Gene3D" id="3.40.462.20">
    <property type="match status" value="1"/>
</dbReference>
<proteinExistence type="inferred from homology"/>
<keyword evidence="5" id="KW-0560">Oxidoreductase</keyword>
<feature type="compositionally biased region" description="Basic and acidic residues" evidence="6">
    <location>
        <begin position="463"/>
        <end position="476"/>
    </location>
</feature>
<evidence type="ECO:0000256" key="5">
    <source>
        <dbReference type="ARBA" id="ARBA00023002"/>
    </source>
</evidence>
<feature type="domain" description="FAD-binding PCMH-type" evidence="7">
    <location>
        <begin position="79"/>
        <end position="247"/>
    </location>
</feature>
<dbReference type="InterPro" id="IPR016169">
    <property type="entry name" value="FAD-bd_PCMH_sub2"/>
</dbReference>
<organism evidence="8 9">
    <name type="scientific">Nakamurella alba</name>
    <dbReference type="NCBI Taxonomy" id="2665158"/>
    <lineage>
        <taxon>Bacteria</taxon>
        <taxon>Bacillati</taxon>
        <taxon>Actinomycetota</taxon>
        <taxon>Actinomycetes</taxon>
        <taxon>Nakamurellales</taxon>
        <taxon>Nakamurellaceae</taxon>
        <taxon>Nakamurella</taxon>
    </lineage>
</organism>
<evidence type="ECO:0000256" key="3">
    <source>
        <dbReference type="ARBA" id="ARBA00022630"/>
    </source>
</evidence>
<evidence type="ECO:0000256" key="1">
    <source>
        <dbReference type="ARBA" id="ARBA00001974"/>
    </source>
</evidence>
<dbReference type="Proteomes" id="UP000460221">
    <property type="component" value="Unassembled WGS sequence"/>
</dbReference>
<dbReference type="InterPro" id="IPR006094">
    <property type="entry name" value="Oxid_FAD_bind_N"/>
</dbReference>
<gene>
    <name evidence="8" type="ORF">GIS00_14215</name>
</gene>
<evidence type="ECO:0000256" key="4">
    <source>
        <dbReference type="ARBA" id="ARBA00022827"/>
    </source>
</evidence>
<dbReference type="GO" id="GO:0016491">
    <property type="term" value="F:oxidoreductase activity"/>
    <property type="evidence" value="ECO:0007669"/>
    <property type="project" value="UniProtKB-KW"/>
</dbReference>
<evidence type="ECO:0000256" key="2">
    <source>
        <dbReference type="ARBA" id="ARBA00005466"/>
    </source>
</evidence>
<sequence>MDGNGTGHCIQAGSAGRLLPSHASTDPSEGPRRNPAMTELAAPPVHDPRELLRRGVKGPVLTVGDADFADELATFDPLVVHRPDVVVGATDAIDVVAALDWAARHDLRWGVLGAGHAEVPEHRGGLVVTTRRMDGVEVDPVRRIARVQAGARWEQVLAAADRHGLMPVCGAAPGVGVVGLLTGGGVGPLARSYGVCSDRVRSAELVRPGHGVMRIDPQHRPDLLGAVFGGRIDVGIVTSVEIELVVQEGISGGGMYFAEADIPAVVDAFRRWTKDGVADGVTTSLAVLRLPDLPGVPAPLAGRTVAHLRVAATGAAAGSDPLPPAVRRAAAPVLGGVGPLPATRIGCIHADPEHPVPHVGGGLLLDEFTGDTAAAWLDAVGPDSGAAVTIAEIRHWGDALAITPEDRPDCVPGRDSSFGVWVSAPPAGPDLERPRSSVRRVLDAVRSWGRGGATVNFSGSANTRDEVEHGWDSRQQ</sequence>
<dbReference type="InterPro" id="IPR036318">
    <property type="entry name" value="FAD-bd_PCMH-like_sf"/>
</dbReference>
<dbReference type="Gene3D" id="3.30.465.10">
    <property type="match status" value="1"/>
</dbReference>
<feature type="region of interest" description="Disordered" evidence="6">
    <location>
        <begin position="1"/>
        <end position="49"/>
    </location>
</feature>